<feature type="transmembrane region" description="Helical" evidence="8">
    <location>
        <begin position="288"/>
        <end position="316"/>
    </location>
</feature>
<keyword evidence="4 8" id="KW-0812">Transmembrane</keyword>
<feature type="transmembrane region" description="Helical" evidence="8">
    <location>
        <begin position="158"/>
        <end position="183"/>
    </location>
</feature>
<evidence type="ECO:0000256" key="1">
    <source>
        <dbReference type="ARBA" id="ARBA00004141"/>
    </source>
</evidence>
<feature type="transmembrane region" description="Helical" evidence="8">
    <location>
        <begin position="427"/>
        <end position="449"/>
    </location>
</feature>
<organism evidence="9 11">
    <name type="scientific">Adineta ricciae</name>
    <name type="common">Rotifer</name>
    <dbReference type="NCBI Taxonomy" id="249248"/>
    <lineage>
        <taxon>Eukaryota</taxon>
        <taxon>Metazoa</taxon>
        <taxon>Spiralia</taxon>
        <taxon>Gnathifera</taxon>
        <taxon>Rotifera</taxon>
        <taxon>Eurotatoria</taxon>
        <taxon>Bdelloidea</taxon>
        <taxon>Adinetida</taxon>
        <taxon>Adinetidae</taxon>
        <taxon>Adineta</taxon>
    </lineage>
</organism>
<feature type="transmembrane region" description="Helical" evidence="8">
    <location>
        <begin position="255"/>
        <end position="276"/>
    </location>
</feature>
<evidence type="ECO:0000256" key="4">
    <source>
        <dbReference type="ARBA" id="ARBA00022692"/>
    </source>
</evidence>
<protein>
    <submittedName>
        <fullName evidence="9">Uncharacterized protein</fullName>
    </submittedName>
</protein>
<evidence type="ECO:0000256" key="8">
    <source>
        <dbReference type="SAM" id="Phobius"/>
    </source>
</evidence>
<dbReference type="GO" id="GO:0015606">
    <property type="term" value="F:spermidine transmembrane transporter activity"/>
    <property type="evidence" value="ECO:0007669"/>
    <property type="project" value="TreeGrafter"/>
</dbReference>
<accession>A0A814MYL8</accession>
<evidence type="ECO:0000313" key="11">
    <source>
        <dbReference type="Proteomes" id="UP000663828"/>
    </source>
</evidence>
<feature type="transmembrane region" description="Helical" evidence="8">
    <location>
        <begin position="495"/>
        <end position="516"/>
    </location>
</feature>
<dbReference type="Proteomes" id="UP000663852">
    <property type="component" value="Unassembled WGS sequence"/>
</dbReference>
<sequence length="642" mass="71867">MFTTSFLTQIDGYIILIGFGLLFSSMMIGITLLLQRFNGENQMSSETYLTANRKIRSGLLSSSIVSSWTWAATLLQSTSVTYLYGISGAFWYANGATIQIILFSIIAIEFKHRAPFAHTYLEIIRARYGREGHWIFILFFLFTNILVTSMLLTGGSAVIHSLCGMNIIAICFLLPLGTIIYTIFGGLKATFLTNYIHNVIIVVIIFIFTFVTYRTSSLLGSFSQIYTLLVNESLNHPVDGNFQGSYLTLNSRNGLMFYLINLVGNFGTVFLDNGYYNKVIAASSKSIVRAYILAGLAWFAIPFVTGTTMGIVAITLQTNPLFPTYPNRLNVDEITSGLTLPSAAIVLLGKTGSLLSFILIYLACTSAMSSQFIAVTSIITFDIYRTYFHPNASKKRLFFISHLSLLIFVLIMIILSIGLYYSSISMGYLYTLMGILISSAVVPVILTLLSTKQNKLAVCLSPLLGLICSIVSWLLTTKYFFEKINIQTTGSNLSMLIGNLVALLSPCLFIPLLNLIKPNENPYDFVSMRRIALIEDDLVNTNNSTIVEIERAIIYLKDNSRSICFLAIGITICFIVIWPWPMFASSYIFSETFFTCWICLGIIWLFVSFSIVGIYPIIQHFRTIKSVFGLIYFDIKTFLQRD</sequence>
<dbReference type="Proteomes" id="UP000663828">
    <property type="component" value="Unassembled WGS sequence"/>
</dbReference>
<comment type="caution">
    <text evidence="9">The sequence shown here is derived from an EMBL/GenBank/DDBJ whole genome shotgun (WGS) entry which is preliminary data.</text>
</comment>
<evidence type="ECO:0000256" key="3">
    <source>
        <dbReference type="ARBA" id="ARBA00022448"/>
    </source>
</evidence>
<dbReference type="CDD" id="cd11476">
    <property type="entry name" value="SLC5sbd_DUR3"/>
    <property type="match status" value="1"/>
</dbReference>
<dbReference type="GO" id="GO:0015204">
    <property type="term" value="F:urea transmembrane transporter activity"/>
    <property type="evidence" value="ECO:0007669"/>
    <property type="project" value="InterPro"/>
</dbReference>
<evidence type="ECO:0000313" key="9">
    <source>
        <dbReference type="EMBL" id="CAF1084927.1"/>
    </source>
</evidence>
<dbReference type="InterPro" id="IPR038377">
    <property type="entry name" value="Na/Glc_symporter_sf"/>
</dbReference>
<reference evidence="9" key="1">
    <citation type="submission" date="2021-02" db="EMBL/GenBank/DDBJ databases">
        <authorList>
            <person name="Nowell W R."/>
        </authorList>
    </citation>
    <scope>NUCLEOTIDE SEQUENCE</scope>
</reference>
<feature type="transmembrane region" description="Helical" evidence="8">
    <location>
        <begin position="456"/>
        <end position="475"/>
    </location>
</feature>
<evidence type="ECO:0000256" key="2">
    <source>
        <dbReference type="ARBA" id="ARBA00006434"/>
    </source>
</evidence>
<gene>
    <name evidence="10" type="ORF">EDS130_LOCUS35740</name>
    <name evidence="9" type="ORF">XAT740_LOCUS17522</name>
</gene>
<feature type="transmembrane region" description="Helical" evidence="8">
    <location>
        <begin position="89"/>
        <end position="110"/>
    </location>
</feature>
<keyword evidence="6 8" id="KW-0472">Membrane</keyword>
<dbReference type="PROSITE" id="PS50283">
    <property type="entry name" value="NA_SOLUT_SYMP_3"/>
    <property type="match status" value="1"/>
</dbReference>
<name>A0A814MYL8_ADIRI</name>
<comment type="similarity">
    <text evidence="2 7">Belongs to the sodium:solute symporter (SSF) (TC 2.A.21) family.</text>
</comment>
<comment type="subcellular location">
    <subcellularLocation>
        <location evidence="1">Membrane</location>
        <topology evidence="1">Multi-pass membrane protein</topology>
    </subcellularLocation>
</comment>
<feature type="transmembrane region" description="Helical" evidence="8">
    <location>
        <begin position="358"/>
        <end position="384"/>
    </location>
</feature>
<evidence type="ECO:0000256" key="6">
    <source>
        <dbReference type="ARBA" id="ARBA00023136"/>
    </source>
</evidence>
<feature type="transmembrane region" description="Helical" evidence="8">
    <location>
        <begin position="396"/>
        <end position="421"/>
    </location>
</feature>
<evidence type="ECO:0000256" key="7">
    <source>
        <dbReference type="RuleBase" id="RU362091"/>
    </source>
</evidence>
<dbReference type="EMBL" id="CAJNOR010001146">
    <property type="protein sequence ID" value="CAF1084927.1"/>
    <property type="molecule type" value="Genomic_DNA"/>
</dbReference>
<dbReference type="InterPro" id="IPR001734">
    <property type="entry name" value="Na/solute_symporter"/>
</dbReference>
<dbReference type="PANTHER" id="PTHR46154:SF4">
    <property type="entry name" value="UREA ACTIVE TRANSPORTER"/>
    <property type="match status" value="1"/>
</dbReference>
<keyword evidence="11" id="KW-1185">Reference proteome</keyword>
<keyword evidence="3" id="KW-0813">Transport</keyword>
<dbReference type="NCBIfam" id="TIGR00813">
    <property type="entry name" value="sss"/>
    <property type="match status" value="1"/>
</dbReference>
<proteinExistence type="inferred from homology"/>
<feature type="transmembrane region" description="Helical" evidence="8">
    <location>
        <begin position="563"/>
        <end position="580"/>
    </location>
</feature>
<evidence type="ECO:0000256" key="5">
    <source>
        <dbReference type="ARBA" id="ARBA00022989"/>
    </source>
</evidence>
<feature type="transmembrane region" description="Helical" evidence="8">
    <location>
        <begin position="592"/>
        <end position="618"/>
    </location>
</feature>
<dbReference type="PANTHER" id="PTHR46154">
    <property type="match status" value="1"/>
</dbReference>
<keyword evidence="5 8" id="KW-1133">Transmembrane helix</keyword>
<dbReference type="GO" id="GO:0005886">
    <property type="term" value="C:plasma membrane"/>
    <property type="evidence" value="ECO:0007669"/>
    <property type="project" value="TreeGrafter"/>
</dbReference>
<dbReference type="OrthoDB" id="6132759at2759"/>
<dbReference type="GO" id="GO:0015489">
    <property type="term" value="F:putrescine transmembrane transporter activity"/>
    <property type="evidence" value="ECO:0007669"/>
    <property type="project" value="TreeGrafter"/>
</dbReference>
<dbReference type="Pfam" id="PF00474">
    <property type="entry name" value="SSF"/>
    <property type="match status" value="1"/>
</dbReference>
<dbReference type="Gene3D" id="1.20.1730.10">
    <property type="entry name" value="Sodium/glucose cotransporter"/>
    <property type="match status" value="1"/>
</dbReference>
<evidence type="ECO:0000313" key="10">
    <source>
        <dbReference type="EMBL" id="CAF1396018.1"/>
    </source>
</evidence>
<dbReference type="InterPro" id="IPR031155">
    <property type="entry name" value="DUR"/>
</dbReference>
<dbReference type="EMBL" id="CAJNOJ010000319">
    <property type="protein sequence ID" value="CAF1396018.1"/>
    <property type="molecule type" value="Genomic_DNA"/>
</dbReference>
<feature type="transmembrane region" description="Helical" evidence="8">
    <location>
        <begin position="12"/>
        <end position="34"/>
    </location>
</feature>
<dbReference type="AlphaFoldDB" id="A0A814MYL8"/>
<feature type="transmembrane region" description="Helical" evidence="8">
    <location>
        <begin position="131"/>
        <end position="152"/>
    </location>
</feature>
<feature type="transmembrane region" description="Helical" evidence="8">
    <location>
        <begin position="195"/>
        <end position="213"/>
    </location>
</feature>